<evidence type="ECO:0000256" key="1">
    <source>
        <dbReference type="SAM" id="MobiDB-lite"/>
    </source>
</evidence>
<accession>G4CY75</accession>
<dbReference type="GO" id="GO:0051116">
    <property type="term" value="F:cobaltochelatase activity"/>
    <property type="evidence" value="ECO:0007669"/>
    <property type="project" value="UniProtKB-EC"/>
</dbReference>
<feature type="region of interest" description="Disordered" evidence="1">
    <location>
        <begin position="1"/>
        <end position="49"/>
    </location>
</feature>
<gene>
    <name evidence="2" type="ORF">HMPREF9153_1482</name>
</gene>
<evidence type="ECO:0000313" key="2">
    <source>
        <dbReference type="EMBL" id="EGY77939.1"/>
    </source>
</evidence>
<evidence type="ECO:0000313" key="3">
    <source>
        <dbReference type="Proteomes" id="UP000005332"/>
    </source>
</evidence>
<dbReference type="AlphaFoldDB" id="G4CY75"/>
<sequence length="49" mass="5266">MPGEDNPTRVTQSTMALGEESGVNPERSRHCERLSASQVDPAGQVTEIP</sequence>
<name>G4CY75_9ACTN</name>
<reference evidence="2 3" key="1">
    <citation type="submission" date="2011-06" db="EMBL/GenBank/DDBJ databases">
        <authorList>
            <person name="Muzny D."/>
            <person name="Qin X."/>
            <person name="Deng J."/>
            <person name="Jiang H."/>
            <person name="Liu Y."/>
            <person name="Qu J."/>
            <person name="Song X.-Z."/>
            <person name="Zhang L."/>
            <person name="Thornton R."/>
            <person name="Coyle M."/>
            <person name="Francisco L."/>
            <person name="Jackson L."/>
            <person name="Javaid M."/>
            <person name="Korchina V."/>
            <person name="Kovar C."/>
            <person name="Mata R."/>
            <person name="Mathew T."/>
            <person name="Ngo R."/>
            <person name="Nguyen L."/>
            <person name="Nguyen N."/>
            <person name="Okwuonu G."/>
            <person name="Ongeri F."/>
            <person name="Pham C."/>
            <person name="Simmons D."/>
            <person name="Wilczek-Boney K."/>
            <person name="Hale W."/>
            <person name="Jakkamsetti A."/>
            <person name="Pham P."/>
            <person name="Ruth R."/>
            <person name="San Lucas F."/>
            <person name="Warren J."/>
            <person name="Zhang J."/>
            <person name="Zhao Z."/>
            <person name="Zhou C."/>
            <person name="Zhu D."/>
            <person name="Lee S."/>
            <person name="Bess C."/>
            <person name="Blankenburg K."/>
            <person name="Forbes L."/>
            <person name="Fu Q."/>
            <person name="Gubbala S."/>
            <person name="Hirani K."/>
            <person name="Jayaseelan J.C."/>
            <person name="Lara F."/>
            <person name="Munidasa M."/>
            <person name="Palculict T."/>
            <person name="Patil S."/>
            <person name="Pu L.-L."/>
            <person name="Saada N."/>
            <person name="Tang L."/>
            <person name="Weissenberger G."/>
            <person name="Zhu Y."/>
            <person name="Hemphill L."/>
            <person name="Shang Y."/>
            <person name="Youmans B."/>
            <person name="Ayvaz T."/>
            <person name="Ross M."/>
            <person name="Santibanez J."/>
            <person name="Aqrawi P."/>
            <person name="Gross S."/>
            <person name="Joshi V."/>
            <person name="Fowler G."/>
            <person name="Nazareth L."/>
            <person name="Reid J."/>
            <person name="Worley K."/>
            <person name="Petrosino J."/>
            <person name="Highlander S."/>
            <person name="Gibbs R."/>
        </authorList>
    </citation>
    <scope>NUCLEOTIDE SEQUENCE [LARGE SCALE GENOMIC DNA]</scope>
    <source>
        <strain evidence="2 3">ATCC 25577</strain>
    </source>
</reference>
<dbReference type="HOGENOM" id="CLU_3139420_0_0_11"/>
<comment type="caution">
    <text evidence="2">The sequence shown here is derived from an EMBL/GenBank/DDBJ whole genome shotgun (WGS) entry which is preliminary data.</text>
</comment>
<dbReference type="EMBL" id="AGBA01000013">
    <property type="protein sequence ID" value="EGY77939.1"/>
    <property type="molecule type" value="Genomic_DNA"/>
</dbReference>
<keyword evidence="3" id="KW-1185">Reference proteome</keyword>
<keyword evidence="2" id="KW-0436">Ligase</keyword>
<proteinExistence type="predicted"/>
<protein>
    <submittedName>
        <fullName evidence="2">Sirohydrochlorin cobaltochelatase</fullName>
        <ecNumber evidence="2">6.6.1.2</ecNumber>
    </submittedName>
</protein>
<dbReference type="PATRIC" id="fig|997355.3.peg.1462"/>
<dbReference type="Proteomes" id="UP000005332">
    <property type="component" value="Unassembled WGS sequence"/>
</dbReference>
<dbReference type="EC" id="6.6.1.2" evidence="2"/>
<organism evidence="2 3">
    <name type="scientific">Cutibacterium avidum ATCC 25577</name>
    <dbReference type="NCBI Taxonomy" id="997355"/>
    <lineage>
        <taxon>Bacteria</taxon>
        <taxon>Bacillati</taxon>
        <taxon>Actinomycetota</taxon>
        <taxon>Actinomycetes</taxon>
        <taxon>Propionibacteriales</taxon>
        <taxon>Propionibacteriaceae</taxon>
        <taxon>Cutibacterium</taxon>
    </lineage>
</organism>